<organism evidence="6 7">
    <name type="scientific">Caenispirillum bisanense</name>
    <dbReference type="NCBI Taxonomy" id="414052"/>
    <lineage>
        <taxon>Bacteria</taxon>
        <taxon>Pseudomonadati</taxon>
        <taxon>Pseudomonadota</taxon>
        <taxon>Alphaproteobacteria</taxon>
        <taxon>Rhodospirillales</taxon>
        <taxon>Novispirillaceae</taxon>
        <taxon>Caenispirillum</taxon>
    </lineage>
</organism>
<dbReference type="EMBL" id="OCNJ01000007">
    <property type="protein sequence ID" value="SOD98289.1"/>
    <property type="molecule type" value="Genomic_DNA"/>
</dbReference>
<protein>
    <submittedName>
        <fullName evidence="6">Transcriptional regulator, IclR family</fullName>
    </submittedName>
</protein>
<evidence type="ECO:0000259" key="5">
    <source>
        <dbReference type="PROSITE" id="PS51078"/>
    </source>
</evidence>
<dbReference type="SMART" id="SM00346">
    <property type="entry name" value="HTH_ICLR"/>
    <property type="match status" value="1"/>
</dbReference>
<dbReference type="Gene3D" id="1.10.10.10">
    <property type="entry name" value="Winged helix-like DNA-binding domain superfamily/Winged helix DNA-binding domain"/>
    <property type="match status" value="1"/>
</dbReference>
<dbReference type="InterPro" id="IPR036388">
    <property type="entry name" value="WH-like_DNA-bd_sf"/>
</dbReference>
<dbReference type="GO" id="GO:0003677">
    <property type="term" value="F:DNA binding"/>
    <property type="evidence" value="ECO:0007669"/>
    <property type="project" value="UniProtKB-KW"/>
</dbReference>
<dbReference type="SUPFAM" id="SSF46785">
    <property type="entry name" value="Winged helix' DNA-binding domain"/>
    <property type="match status" value="1"/>
</dbReference>
<evidence type="ECO:0000256" key="1">
    <source>
        <dbReference type="ARBA" id="ARBA00023015"/>
    </source>
</evidence>
<dbReference type="SUPFAM" id="SSF55781">
    <property type="entry name" value="GAF domain-like"/>
    <property type="match status" value="1"/>
</dbReference>
<dbReference type="PANTHER" id="PTHR30136">
    <property type="entry name" value="HELIX-TURN-HELIX TRANSCRIPTIONAL REGULATOR, ICLR FAMILY"/>
    <property type="match status" value="1"/>
</dbReference>
<sequence length="259" mass="28513">MDKKDPLFVGTLEKGMRIIELFRGVHTPLGLSDIARRTDLEKSAAQRLCHTLFKLGFLERDDDTRRYRPGMRMLEMAFAYLIQDRLVELAMPRLIEVARTFDTTVNLSVLDGVHIVYKTRIPHARQAYDTTLIGVRQPALNTAAGLVMLAFRPPEDLEAVLAGWQPAAITPHTTTDPDLIRAQVAAARNDGYTITSNQLLLQEVGVAAPVLGDGGTAVAAVSMPVYMPEWTVDRVRDELVTVVTETARSVSSACSAAKL</sequence>
<feature type="domain" description="HTH iclR-type" evidence="4">
    <location>
        <begin position="9"/>
        <end position="71"/>
    </location>
</feature>
<keyword evidence="3" id="KW-0804">Transcription</keyword>
<name>A0A286GT88_9PROT</name>
<keyword evidence="1" id="KW-0805">Transcription regulation</keyword>
<accession>A0A286GT88</accession>
<dbReference type="Gene3D" id="3.30.450.40">
    <property type="match status" value="1"/>
</dbReference>
<proteinExistence type="predicted"/>
<dbReference type="Proteomes" id="UP000219621">
    <property type="component" value="Unassembled WGS sequence"/>
</dbReference>
<dbReference type="Pfam" id="PF09339">
    <property type="entry name" value="HTH_IclR"/>
    <property type="match status" value="1"/>
</dbReference>
<evidence type="ECO:0000256" key="3">
    <source>
        <dbReference type="ARBA" id="ARBA00023163"/>
    </source>
</evidence>
<dbReference type="PROSITE" id="PS51077">
    <property type="entry name" value="HTH_ICLR"/>
    <property type="match status" value="1"/>
</dbReference>
<evidence type="ECO:0000256" key="2">
    <source>
        <dbReference type="ARBA" id="ARBA00023125"/>
    </source>
</evidence>
<dbReference type="InterPro" id="IPR036390">
    <property type="entry name" value="WH_DNA-bd_sf"/>
</dbReference>
<reference evidence="6 7" key="1">
    <citation type="submission" date="2017-09" db="EMBL/GenBank/DDBJ databases">
        <authorList>
            <person name="Ehlers B."/>
            <person name="Leendertz F.H."/>
        </authorList>
    </citation>
    <scope>NUCLEOTIDE SEQUENCE [LARGE SCALE GENOMIC DNA]</scope>
    <source>
        <strain evidence="6 7">USBA 140</strain>
    </source>
</reference>
<dbReference type="InterPro" id="IPR014757">
    <property type="entry name" value="Tscrpt_reg_IclR_C"/>
</dbReference>
<dbReference type="InterPro" id="IPR050707">
    <property type="entry name" value="HTH_MetabolicPath_Reg"/>
</dbReference>
<keyword evidence="2" id="KW-0238">DNA-binding</keyword>
<evidence type="ECO:0000259" key="4">
    <source>
        <dbReference type="PROSITE" id="PS51077"/>
    </source>
</evidence>
<evidence type="ECO:0000313" key="7">
    <source>
        <dbReference type="Proteomes" id="UP000219621"/>
    </source>
</evidence>
<dbReference type="InterPro" id="IPR005471">
    <property type="entry name" value="Tscrpt_reg_IclR_N"/>
</dbReference>
<gene>
    <name evidence="6" type="ORF">SAMN05421508_107287</name>
</gene>
<dbReference type="RefSeq" id="WP_176525230.1">
    <property type="nucleotide sequence ID" value="NZ_OCNJ01000007.1"/>
</dbReference>
<dbReference type="AlphaFoldDB" id="A0A286GT88"/>
<dbReference type="Pfam" id="PF01614">
    <property type="entry name" value="IclR_C"/>
    <property type="match status" value="1"/>
</dbReference>
<dbReference type="InterPro" id="IPR029016">
    <property type="entry name" value="GAF-like_dom_sf"/>
</dbReference>
<dbReference type="FunFam" id="1.10.10.10:FF:000056">
    <property type="entry name" value="IclR family transcriptional regulator"/>
    <property type="match status" value="1"/>
</dbReference>
<dbReference type="PROSITE" id="PS51078">
    <property type="entry name" value="ICLR_ED"/>
    <property type="match status" value="1"/>
</dbReference>
<dbReference type="GO" id="GO:0045892">
    <property type="term" value="P:negative regulation of DNA-templated transcription"/>
    <property type="evidence" value="ECO:0007669"/>
    <property type="project" value="TreeGrafter"/>
</dbReference>
<dbReference type="GO" id="GO:0003700">
    <property type="term" value="F:DNA-binding transcription factor activity"/>
    <property type="evidence" value="ECO:0007669"/>
    <property type="project" value="TreeGrafter"/>
</dbReference>
<keyword evidence="7" id="KW-1185">Reference proteome</keyword>
<evidence type="ECO:0000313" key="6">
    <source>
        <dbReference type="EMBL" id="SOD98289.1"/>
    </source>
</evidence>
<feature type="domain" description="IclR-ED" evidence="5">
    <location>
        <begin position="72"/>
        <end position="256"/>
    </location>
</feature>
<dbReference type="PANTHER" id="PTHR30136:SF35">
    <property type="entry name" value="HTH-TYPE TRANSCRIPTIONAL REGULATOR RV1719"/>
    <property type="match status" value="1"/>
</dbReference>